<accession>A0A098LVJ9</accession>
<dbReference type="Proteomes" id="UP000030184">
    <property type="component" value="Unassembled WGS sequence"/>
</dbReference>
<reference evidence="2" key="1">
    <citation type="journal article" date="2014" name="Genome Announc.">
        <title>Draft Genome Sequence of Marine Flavobacterium Jejuia pallidilutea Strain 11shimoA1 and Pigmentation Mutants.</title>
        <authorList>
            <person name="Takatani N."/>
            <person name="Nakanishi M."/>
            <person name="Meirelles P."/>
            <person name="Mino S."/>
            <person name="Suda W."/>
            <person name="Oshima K."/>
            <person name="Hattori M."/>
            <person name="Ohkuma M."/>
            <person name="Hosokawa M."/>
            <person name="Miyashita K."/>
            <person name="Thompson F.L."/>
            <person name="Niwa A."/>
            <person name="Sawabe T."/>
            <person name="Sawabe T."/>
        </authorList>
    </citation>
    <scope>NUCLEOTIDE SEQUENCE [LARGE SCALE GENOMIC DNA]</scope>
    <source>
        <strain evidence="2">JCM 19538</strain>
    </source>
</reference>
<sequence>MGIAFSSYLQGFKNLAGSQKVEPAGRQAFTNRFPQKKGELQIPFNP</sequence>
<name>A0A098LVJ9_9FLAO</name>
<proteinExistence type="predicted"/>
<organism evidence="1 2">
    <name type="scientific">Jejuia pallidilutea</name>
    <dbReference type="NCBI Taxonomy" id="504487"/>
    <lineage>
        <taxon>Bacteria</taxon>
        <taxon>Pseudomonadati</taxon>
        <taxon>Bacteroidota</taxon>
        <taxon>Flavobacteriia</taxon>
        <taxon>Flavobacteriales</taxon>
        <taxon>Flavobacteriaceae</taxon>
        <taxon>Jejuia</taxon>
    </lineage>
</organism>
<comment type="caution">
    <text evidence="1">The sequence shown here is derived from an EMBL/GenBank/DDBJ whole genome shotgun (WGS) entry which is preliminary data.</text>
</comment>
<dbReference type="AlphaFoldDB" id="A0A098LVJ9"/>
<keyword evidence="2" id="KW-1185">Reference proteome</keyword>
<dbReference type="EMBL" id="BBNY01000074">
    <property type="protein sequence ID" value="GAL90434.1"/>
    <property type="molecule type" value="Genomic_DNA"/>
</dbReference>
<evidence type="ECO:0000313" key="2">
    <source>
        <dbReference type="Proteomes" id="UP000030184"/>
    </source>
</evidence>
<evidence type="ECO:0000313" key="1">
    <source>
        <dbReference type="EMBL" id="GAL90434.1"/>
    </source>
</evidence>
<protein>
    <submittedName>
        <fullName evidence="1">Uncharacterized protein</fullName>
    </submittedName>
</protein>
<gene>
    <name evidence="1" type="ORF">JCM19538_199</name>
</gene>